<dbReference type="InParanoid" id="A5DBC5"/>
<dbReference type="STRING" id="294746.A5DBC5"/>
<evidence type="ECO:0000256" key="1">
    <source>
        <dbReference type="SAM" id="MobiDB-lite"/>
    </source>
</evidence>
<feature type="region of interest" description="Disordered" evidence="1">
    <location>
        <begin position="85"/>
        <end position="139"/>
    </location>
</feature>
<dbReference type="Proteomes" id="UP000001997">
    <property type="component" value="Unassembled WGS sequence"/>
</dbReference>
<dbReference type="VEuPathDB" id="FungiDB:PGUG_00580"/>
<dbReference type="AlphaFoldDB" id="A5DBC5"/>
<evidence type="ECO:0000313" key="3">
    <source>
        <dbReference type="Proteomes" id="UP000001997"/>
    </source>
</evidence>
<organism evidence="2 3">
    <name type="scientific">Meyerozyma guilliermondii (strain ATCC 6260 / CBS 566 / DSM 6381 / JCM 1539 / NBRC 10279 / NRRL Y-324)</name>
    <name type="common">Yeast</name>
    <name type="synonym">Candida guilliermondii</name>
    <dbReference type="NCBI Taxonomy" id="294746"/>
    <lineage>
        <taxon>Eukaryota</taxon>
        <taxon>Fungi</taxon>
        <taxon>Dikarya</taxon>
        <taxon>Ascomycota</taxon>
        <taxon>Saccharomycotina</taxon>
        <taxon>Pichiomycetes</taxon>
        <taxon>Debaryomycetaceae</taxon>
        <taxon>Meyerozyma</taxon>
    </lineage>
</organism>
<accession>A5DBC5</accession>
<evidence type="ECO:0000313" key="2">
    <source>
        <dbReference type="EMBL" id="EDK36482.2"/>
    </source>
</evidence>
<feature type="compositionally biased region" description="Polar residues" evidence="1">
    <location>
        <begin position="353"/>
        <end position="362"/>
    </location>
</feature>
<proteinExistence type="predicted"/>
<feature type="compositionally biased region" description="Acidic residues" evidence="1">
    <location>
        <begin position="293"/>
        <end position="309"/>
    </location>
</feature>
<dbReference type="GeneID" id="5128784"/>
<gene>
    <name evidence="2" type="ORF">PGUG_00580</name>
</gene>
<feature type="region of interest" description="Disordered" evidence="1">
    <location>
        <begin position="345"/>
        <end position="390"/>
    </location>
</feature>
<dbReference type="EMBL" id="CH408155">
    <property type="protein sequence ID" value="EDK36482.2"/>
    <property type="molecule type" value="Genomic_DNA"/>
</dbReference>
<feature type="compositionally biased region" description="Low complexity" evidence="1">
    <location>
        <begin position="366"/>
        <end position="380"/>
    </location>
</feature>
<feature type="region of interest" description="Disordered" evidence="1">
    <location>
        <begin position="279"/>
        <end position="320"/>
    </location>
</feature>
<dbReference type="eggNOG" id="ENOG502SENR">
    <property type="taxonomic scope" value="Eukaryota"/>
</dbReference>
<feature type="compositionally biased region" description="Polar residues" evidence="1">
    <location>
        <begin position="85"/>
        <end position="105"/>
    </location>
</feature>
<name>A5DBC5_PICGU</name>
<dbReference type="KEGG" id="pgu:PGUG_00580"/>
<keyword evidence="3" id="KW-1185">Reference proteome</keyword>
<protein>
    <submittedName>
        <fullName evidence="2">Uncharacterized protein</fullName>
    </submittedName>
</protein>
<feature type="compositionally biased region" description="Polar residues" evidence="1">
    <location>
        <begin position="126"/>
        <end position="136"/>
    </location>
</feature>
<dbReference type="HOGENOM" id="CLU_049206_0_0_1"/>
<dbReference type="OMA" id="YQQYYPA"/>
<dbReference type="OrthoDB" id="3977264at2759"/>
<dbReference type="RefSeq" id="XP_001487203.2">
    <property type="nucleotide sequence ID" value="XM_001487153.1"/>
</dbReference>
<sequence>MVETTKKKHRPVELDLNVPNKVEAALRIVSPGLPKLSPGMQTTMNESMQIQRQQRELIAARNNTEPGVEVKEPTSVSEKKVVVITTSNPDSEVQDSSRLSTPSTTKRLKRENAPPPLSLVRENSEKSPSMRPSIQSAPLRPYFMGPHAKGAFKPYGSNPYTPHRQLRRLHVSPPRRIIRPFTAHAAHPQLQGVYPRYTAAPYTAVAGSFPRVPYRHVSGPLPYTKSPVSAQVTDVYHGDYTRVAPFTSQPLSAQQDAFEGTGAVADRTLATEEEMIEMKRKHEQASKGMSGSESDDSDDPESNAIDPEDQPLRTGNSRSRSSTIFGSINLMNESVFNFKIYASSKKQEESKDSTPASNSNGDLSEKVSSPSSHSPEKSPVTLSAETTTTDLQKQKEKFLKICETSWDEFVSTMG</sequence>
<reference evidence="2 3" key="1">
    <citation type="journal article" date="2009" name="Nature">
        <title>Evolution of pathogenicity and sexual reproduction in eight Candida genomes.</title>
        <authorList>
            <person name="Butler G."/>
            <person name="Rasmussen M.D."/>
            <person name="Lin M.F."/>
            <person name="Santos M.A."/>
            <person name="Sakthikumar S."/>
            <person name="Munro C.A."/>
            <person name="Rheinbay E."/>
            <person name="Grabherr M."/>
            <person name="Forche A."/>
            <person name="Reedy J.L."/>
            <person name="Agrafioti I."/>
            <person name="Arnaud M.B."/>
            <person name="Bates S."/>
            <person name="Brown A.J."/>
            <person name="Brunke S."/>
            <person name="Costanzo M.C."/>
            <person name="Fitzpatrick D.A."/>
            <person name="de Groot P.W."/>
            <person name="Harris D."/>
            <person name="Hoyer L.L."/>
            <person name="Hube B."/>
            <person name="Klis F.M."/>
            <person name="Kodira C."/>
            <person name="Lennard N."/>
            <person name="Logue M.E."/>
            <person name="Martin R."/>
            <person name="Neiman A.M."/>
            <person name="Nikolaou E."/>
            <person name="Quail M.A."/>
            <person name="Quinn J."/>
            <person name="Santos M.C."/>
            <person name="Schmitzberger F.F."/>
            <person name="Sherlock G."/>
            <person name="Shah P."/>
            <person name="Silverstein K.A."/>
            <person name="Skrzypek M.S."/>
            <person name="Soll D."/>
            <person name="Staggs R."/>
            <person name="Stansfield I."/>
            <person name="Stumpf M.P."/>
            <person name="Sudbery P.E."/>
            <person name="Srikantha T."/>
            <person name="Zeng Q."/>
            <person name="Berman J."/>
            <person name="Berriman M."/>
            <person name="Heitman J."/>
            <person name="Gow N.A."/>
            <person name="Lorenz M.C."/>
            <person name="Birren B.W."/>
            <person name="Kellis M."/>
            <person name="Cuomo C.A."/>
        </authorList>
    </citation>
    <scope>NUCLEOTIDE SEQUENCE [LARGE SCALE GENOMIC DNA]</scope>
    <source>
        <strain evidence="3">ATCC 6260 / CBS 566 / DSM 6381 / JCM 1539 / NBRC 10279 / NRRL Y-324</strain>
    </source>
</reference>
<feature type="compositionally biased region" description="Polar residues" evidence="1">
    <location>
        <begin position="381"/>
        <end position="390"/>
    </location>
</feature>